<evidence type="ECO:0000313" key="2">
    <source>
        <dbReference type="EMBL" id="KAK4812630.1"/>
    </source>
</evidence>
<dbReference type="GO" id="GO:0019901">
    <property type="term" value="F:protein kinase binding"/>
    <property type="evidence" value="ECO:0007669"/>
    <property type="project" value="TreeGrafter"/>
</dbReference>
<dbReference type="EMBL" id="JAUNZN010000014">
    <property type="protein sequence ID" value="KAK4812630.1"/>
    <property type="molecule type" value="Genomic_DNA"/>
</dbReference>
<dbReference type="PANTHER" id="PTHR47740">
    <property type="entry name" value="LCK-INTERACTING TRANSMEMBRANE ADAPTER 1, LIME1"/>
    <property type="match status" value="1"/>
</dbReference>
<dbReference type="InterPro" id="IPR026072">
    <property type="entry name" value="Lime1"/>
</dbReference>
<gene>
    <name evidence="2" type="ORF">QYF61_012140</name>
</gene>
<dbReference type="GO" id="GO:0050852">
    <property type="term" value="P:T cell receptor signaling pathway"/>
    <property type="evidence" value="ECO:0007669"/>
    <property type="project" value="InterPro"/>
</dbReference>
<dbReference type="GO" id="GO:0019815">
    <property type="term" value="C:B cell receptor complex"/>
    <property type="evidence" value="ECO:0007669"/>
    <property type="project" value="TreeGrafter"/>
</dbReference>
<evidence type="ECO:0000313" key="3">
    <source>
        <dbReference type="Proteomes" id="UP001333110"/>
    </source>
</evidence>
<accession>A0AAN7RR07</accession>
<dbReference type="Pfam" id="PF15332">
    <property type="entry name" value="LIME1"/>
    <property type="match status" value="1"/>
</dbReference>
<name>A0AAN7RR07_MYCAM</name>
<protein>
    <submittedName>
        <fullName evidence="2">Uncharacterized protein</fullName>
    </submittedName>
</protein>
<sequence length="538" mass="57810">MRPPVHVLPQSIRRDPLPGGLRCRGPGKPRGLRSTVSCRGEPGSARLHPDSCFLFPELGPAAVSEAVPPWLQPAARGWRGPRSCRPVLPWPCSVSWSTWAPCALPADGTHCPRPLCLPSWRWGRGWGPVGGTRWLHVETPRAPVLSWDCWDLLLCSPRTPSPDATLPGLILHPCASLPPPHPLRPKKPVRAGDGGRGLAGAAWRELSCERDGQGGKGRKKKVPPDGVKLVDESLLRQTQLRSLSKSDTKLHELYRVKARDDTQRPASLDFPHAAAPAAGADSLHSSGVSILLHRELPQIPIPEPPAASPAPDQTYSNLLFTPLHKPVPDTVYECLAMRGEDALVPPPPTSTQVSPPRTTGRAADYACVRKVKKTVPAEVQDGAAAGPPAAPRCWDGVGDAPQAKLEEMYSTVCKATKKKTQVPASSPRAVREAGAGRPPPCREEGAPAGCWSPAAQGHPDPCYESISDKAWTAQGCGPDPDYEAVDVNWKKVAKRDKPGKPCAPENLYETVGDVWAGESRRASARMVANGLEVYITNL</sequence>
<reference evidence="2 3" key="1">
    <citation type="journal article" date="2023" name="J. Hered.">
        <title>Chromosome-level genome of the wood stork (Mycteria americana) provides insight into avian chromosome evolution.</title>
        <authorList>
            <person name="Flamio R. Jr."/>
            <person name="Ramstad K.M."/>
        </authorList>
    </citation>
    <scope>NUCLEOTIDE SEQUENCE [LARGE SCALE GENOMIC DNA]</scope>
    <source>
        <strain evidence="2">JAX WOST 10</strain>
    </source>
</reference>
<evidence type="ECO:0000256" key="1">
    <source>
        <dbReference type="SAM" id="MobiDB-lite"/>
    </source>
</evidence>
<dbReference type="Proteomes" id="UP001333110">
    <property type="component" value="Unassembled WGS sequence"/>
</dbReference>
<comment type="caution">
    <text evidence="2">The sequence shown here is derived from an EMBL/GenBank/DDBJ whole genome shotgun (WGS) entry which is preliminary data.</text>
</comment>
<feature type="region of interest" description="Disordered" evidence="1">
    <location>
        <begin position="18"/>
        <end position="37"/>
    </location>
</feature>
<feature type="region of interest" description="Disordered" evidence="1">
    <location>
        <begin position="420"/>
        <end position="446"/>
    </location>
</feature>
<dbReference type="GO" id="GO:0050853">
    <property type="term" value="P:B cell receptor signaling pathway"/>
    <property type="evidence" value="ECO:0007669"/>
    <property type="project" value="InterPro"/>
</dbReference>
<keyword evidence="3" id="KW-1185">Reference proteome</keyword>
<proteinExistence type="predicted"/>
<dbReference type="PANTHER" id="PTHR47740:SF1">
    <property type="entry name" value="LCK-INTERACTING TRANSMEMBRANE ADAPTER 1"/>
    <property type="match status" value="1"/>
</dbReference>
<dbReference type="AlphaFoldDB" id="A0AAN7RR07"/>
<organism evidence="2 3">
    <name type="scientific">Mycteria americana</name>
    <name type="common">Wood stork</name>
    <dbReference type="NCBI Taxonomy" id="33587"/>
    <lineage>
        <taxon>Eukaryota</taxon>
        <taxon>Metazoa</taxon>
        <taxon>Chordata</taxon>
        <taxon>Craniata</taxon>
        <taxon>Vertebrata</taxon>
        <taxon>Euteleostomi</taxon>
        <taxon>Archelosauria</taxon>
        <taxon>Archosauria</taxon>
        <taxon>Dinosauria</taxon>
        <taxon>Saurischia</taxon>
        <taxon>Theropoda</taxon>
        <taxon>Coelurosauria</taxon>
        <taxon>Aves</taxon>
        <taxon>Neognathae</taxon>
        <taxon>Neoaves</taxon>
        <taxon>Aequornithes</taxon>
        <taxon>Ciconiiformes</taxon>
        <taxon>Ciconiidae</taxon>
        <taxon>Mycteria</taxon>
    </lineage>
</organism>